<dbReference type="GeneID" id="111102457"/>
<dbReference type="OrthoDB" id="6132221at2759"/>
<protein>
    <submittedName>
        <fullName evidence="3 4">Uncharacterized protein LOC111102457</fullName>
    </submittedName>
</protein>
<reference evidence="3 4" key="1">
    <citation type="submission" date="2025-04" db="UniProtKB">
        <authorList>
            <consortium name="RefSeq"/>
        </authorList>
    </citation>
    <scope>IDENTIFICATION</scope>
    <source>
        <tissue evidence="3 4">Whole sample</tissue>
    </source>
</reference>
<accession>A0A8B8AK07</accession>
<evidence type="ECO:0000313" key="2">
    <source>
        <dbReference type="Proteomes" id="UP000694844"/>
    </source>
</evidence>
<feature type="domain" description="NHR" evidence="1">
    <location>
        <begin position="338"/>
        <end position="459"/>
    </location>
</feature>
<name>A0A8B8AK07_CRAVI</name>
<dbReference type="Proteomes" id="UP000694844">
    <property type="component" value="Chromosome 7"/>
</dbReference>
<dbReference type="RefSeq" id="XP_022290913.1">
    <property type="nucleotide sequence ID" value="XM_022435205.1"/>
</dbReference>
<evidence type="ECO:0000259" key="1">
    <source>
        <dbReference type="Pfam" id="PF07177"/>
    </source>
</evidence>
<dbReference type="InterPro" id="IPR006573">
    <property type="entry name" value="NHR_dom"/>
</dbReference>
<dbReference type="Gene3D" id="2.60.120.920">
    <property type="match status" value="1"/>
</dbReference>
<dbReference type="InterPro" id="IPR043136">
    <property type="entry name" value="B30.2/SPRY_sf"/>
</dbReference>
<dbReference type="AlphaFoldDB" id="A0A8B8AK07"/>
<dbReference type="RefSeq" id="XP_022290914.1">
    <property type="nucleotide sequence ID" value="XM_022435206.1"/>
</dbReference>
<evidence type="ECO:0000313" key="4">
    <source>
        <dbReference type="RefSeq" id="XP_022290914.1"/>
    </source>
</evidence>
<proteinExistence type="predicted"/>
<evidence type="ECO:0000313" key="3">
    <source>
        <dbReference type="RefSeq" id="XP_022290913.1"/>
    </source>
</evidence>
<sequence>MMSITDKECQRFFRAAILVLKHGTALLQNLLDLKLQQRHVSLPELLHLHRHELFHAWQKHGCCTCPTAKPSYFSGYLITPQYEDLYVFMKTPSRVCQHLKTSVHGTCSCRWRVRKGVLTRSLDISVSSMLLLNFNEFNLDDETIEAIWEIRRLRHEIIKFSSEMFLTEESSVLLWNRIVSSLTSIAKLLSTDCHNQNSETIRTLRDDPLHLYSAKAVVATIRHGNQRELSFLKDLKDVMAMVTNNRQGEVLAMLDLGVEAVSSTLGQPEPTLKEMQKCKFLYHDGKFTDLAKCLSGPWMKNLLKSRIQVHEQTEIWRERLWSSDPLKSKISSTLSLKSCGENIKLSNDRRFAVWNFMESDGVTFSHRPMDHLEHLILEVTGSGEVAIGAIGSDPKNHEKSLSSFSTYPELKTAIIVKCHESLTQVKVTRDADQLIIFCDDKRYVMSIEPEQKPWMVFYLRFGDVRMELHSEAQFPMKFHEITGGNVQMVSGTKRLLCLKQENPRSVCRLSRRLRCGEEVTMNIRQERSRDVRAIPCHLVLGISADGLQNGSLHDDQPFTSSSREWLIRQHLDEPLCEGRIRISVTNKGVLTLVGAKGVSESVKLSASEQRMGVAVVFEMFRTELEIVSYKIKQ</sequence>
<gene>
    <name evidence="3 4" type="primary">LOC111102457</name>
</gene>
<keyword evidence="2" id="KW-1185">Reference proteome</keyword>
<dbReference type="Pfam" id="PF07177">
    <property type="entry name" value="Neuralized"/>
    <property type="match status" value="1"/>
</dbReference>
<organism evidence="2 3">
    <name type="scientific">Crassostrea virginica</name>
    <name type="common">Eastern oyster</name>
    <dbReference type="NCBI Taxonomy" id="6565"/>
    <lineage>
        <taxon>Eukaryota</taxon>
        <taxon>Metazoa</taxon>
        <taxon>Spiralia</taxon>
        <taxon>Lophotrochozoa</taxon>
        <taxon>Mollusca</taxon>
        <taxon>Bivalvia</taxon>
        <taxon>Autobranchia</taxon>
        <taxon>Pteriomorphia</taxon>
        <taxon>Ostreida</taxon>
        <taxon>Ostreoidea</taxon>
        <taxon>Ostreidae</taxon>
        <taxon>Crassostrea</taxon>
    </lineage>
</organism>
<dbReference type="KEGG" id="cvn:111102457"/>